<feature type="domain" description="NodB homology" evidence="10">
    <location>
        <begin position="495"/>
        <end position="684"/>
    </location>
</feature>
<evidence type="ECO:0000313" key="11">
    <source>
        <dbReference type="EMBL" id="RCW28740.1"/>
    </source>
</evidence>
<feature type="transmembrane region" description="Helical" evidence="9">
    <location>
        <begin position="1008"/>
        <end position="1030"/>
    </location>
</feature>
<dbReference type="Gene3D" id="3.20.20.370">
    <property type="entry name" value="Glycoside hydrolase/deacetylase"/>
    <property type="match status" value="1"/>
</dbReference>
<feature type="transmembrane region" description="Helical" evidence="9">
    <location>
        <begin position="41"/>
        <end position="64"/>
    </location>
</feature>
<comment type="function">
    <text evidence="1">Is involved in generating a small heat-stable compound (Nod), an acylated oligomer of N-acetylglucosamine, that stimulates mitosis in various plant protoplasts.</text>
</comment>
<keyword evidence="5" id="KW-0328">Glycosyltransferase</keyword>
<feature type="region of interest" description="Disordered" evidence="8">
    <location>
        <begin position="1126"/>
        <end position="1159"/>
    </location>
</feature>
<dbReference type="PANTHER" id="PTHR43630">
    <property type="entry name" value="POLY-BETA-1,6-N-ACETYL-D-GLUCOSAMINE SYNTHASE"/>
    <property type="match status" value="1"/>
</dbReference>
<proteinExistence type="inferred from homology"/>
<comment type="caution">
    <text evidence="11">The sequence shown here is derived from an EMBL/GenBank/DDBJ whole genome shotgun (WGS) entry which is preliminary data.</text>
</comment>
<dbReference type="Gene3D" id="3.10.50.10">
    <property type="match status" value="1"/>
</dbReference>
<feature type="transmembrane region" description="Helical" evidence="9">
    <location>
        <begin position="1050"/>
        <end position="1073"/>
    </location>
</feature>
<feature type="transmembrane region" description="Helical" evidence="9">
    <location>
        <begin position="722"/>
        <end position="744"/>
    </location>
</feature>
<reference evidence="11 12" key="1">
    <citation type="submission" date="2018-07" db="EMBL/GenBank/DDBJ databases">
        <title>Genomic Encyclopedia of Type Strains, Phase IV (KMG-IV): sequencing the most valuable type-strain genomes for metagenomic binning, comparative biology and taxonomic classification.</title>
        <authorList>
            <person name="Goeker M."/>
        </authorList>
    </citation>
    <scope>NUCLEOTIDE SEQUENCE [LARGE SCALE GENOMIC DNA]</scope>
    <source>
        <strain evidence="11 12">DSM 25528</strain>
    </source>
</reference>
<dbReference type="PANTHER" id="PTHR43630:SF1">
    <property type="entry name" value="POLY-BETA-1,6-N-ACETYL-D-GLUCOSAMINE SYNTHASE"/>
    <property type="match status" value="1"/>
</dbReference>
<organism evidence="11 12">
    <name type="scientific">Ciceribacter lividus</name>
    <dbReference type="NCBI Taxonomy" id="1197950"/>
    <lineage>
        <taxon>Bacteria</taxon>
        <taxon>Pseudomonadati</taxon>
        <taxon>Pseudomonadota</taxon>
        <taxon>Alphaproteobacteria</taxon>
        <taxon>Hyphomicrobiales</taxon>
        <taxon>Rhizobiaceae</taxon>
        <taxon>Ciceribacter</taxon>
    </lineage>
</organism>
<feature type="region of interest" description="Disordered" evidence="8">
    <location>
        <begin position="78"/>
        <end position="111"/>
    </location>
</feature>
<protein>
    <recommendedName>
        <fullName evidence="4">Chitooligosaccharide deacetylase</fullName>
    </recommendedName>
    <alternativeName>
        <fullName evidence="7">Nodulation protein B</fullName>
    </alternativeName>
</protein>
<accession>A0A6I7HTI4</accession>
<evidence type="ECO:0000256" key="8">
    <source>
        <dbReference type="SAM" id="MobiDB-lite"/>
    </source>
</evidence>
<evidence type="ECO:0000313" key="12">
    <source>
        <dbReference type="Proteomes" id="UP000252582"/>
    </source>
</evidence>
<evidence type="ECO:0000256" key="5">
    <source>
        <dbReference type="ARBA" id="ARBA00022676"/>
    </source>
</evidence>
<dbReference type="InterPro" id="IPR017853">
    <property type="entry name" value="GH"/>
</dbReference>
<comment type="similarity">
    <text evidence="3">Belongs to the polysaccharide deacetylase family.</text>
</comment>
<name>A0A6I7HTI4_9HYPH</name>
<comment type="similarity">
    <text evidence="2">Belongs to the glycosyltransferase 2 family.</text>
</comment>
<evidence type="ECO:0000256" key="3">
    <source>
        <dbReference type="ARBA" id="ARBA00010973"/>
    </source>
</evidence>
<evidence type="ECO:0000256" key="7">
    <source>
        <dbReference type="ARBA" id="ARBA00032976"/>
    </source>
</evidence>
<evidence type="ECO:0000256" key="6">
    <source>
        <dbReference type="ARBA" id="ARBA00022679"/>
    </source>
</evidence>
<dbReference type="Gene3D" id="3.20.20.80">
    <property type="entry name" value="Glycosidases"/>
    <property type="match status" value="1"/>
</dbReference>
<keyword evidence="9" id="KW-0472">Membrane</keyword>
<evidence type="ECO:0000256" key="9">
    <source>
        <dbReference type="SAM" id="Phobius"/>
    </source>
</evidence>
<dbReference type="InterPro" id="IPR011330">
    <property type="entry name" value="Glyco_hydro/deAcase_b/a-brl"/>
</dbReference>
<dbReference type="Gene3D" id="3.90.550.10">
    <property type="entry name" value="Spore Coat Polysaccharide Biosynthesis Protein SpsA, Chain A"/>
    <property type="match status" value="1"/>
</dbReference>
<evidence type="ECO:0000256" key="2">
    <source>
        <dbReference type="ARBA" id="ARBA00006739"/>
    </source>
</evidence>
<sequence length="1159" mass="127682">MLTLSLKPSPPEPGSKNGRRKKKQSPIFYDPTARRGIALEVVGSLLVLGAIAWFVSFGLGIYLLGKLPAPEIAGGGMAFADQRTPPAPRSRPAAVGVPQPSPDAGPAAPRKAPVPEEVYGYLPYWSEWGDQALEEHLATLDGLMPEWYQIALPAGELMPLGFSATHQVRIADVVAPRRWALTLLPVVDLFDPAEIARALASPEKVEQIRSALVREVAARAYDGICLNIASVPDTSYEDLGRLLAGLRQSFAAIDRQTCVVVASYQTPWTDATIAASVDRYVVLAFDEPANSARPVPLAPQAWFTDLAASVAAQVPPEKLVIALGNLSYDWVSGDNVPREMSFPEASRLAGLYRSGIRVDPVSLNSTTRFIDRDGNRHRIWLLDAISFHNQLVALSASGQMPAVAIWPLTDADPGVWRLLDGPSARKPVQSLLKNVPLAGYIGYDGKGAFHKLVRAPETGLRDVVLDPVTGLITEENYERAAEPFSVLRYGAGKPGMVALSFDDGPDPRFTDAILNELSALDAPGAFFVIGRQALENTDIVRRIVERGYEIGVHTYSHPMLEQSSEWRSRFELNITERLIASLTGRQTLLFRSPYGRSEGPLTGAEAEPMRLLDQQGYIVTGADIVPPDWQRISPDEIVASVLRQLKTGRGNVIVLHDGGGDREATIKAIPILVSTLRREGYRFVSLADMLGLPEEVIMPQDRRADAMFDAISFDIIRYQSRAFYWLFWISIVAGITRAVFVIVASQLRTPHPLRVADYAPPVTVLIPAYCEEETVLDTIAAVLASDYPDLKVVVIDDGSTDDTCVRLLETYSRNSRVLITRQANHGKYAALNHAYTHVDTDIVVAIDADTQIAPDAIRKIVRHFRDPSIGAVAGNVKVRNRDHLLTRMQALEYLTSQNVDRRASEVINGMLVVPGALGAWRRKAVEDAGYYSSETFAEDADLTVSVIRAGYRVVYEEDAIARTAAPTSLDRFLHQRLRWLFGMMQTGWKHRGAVFEMKGIGLISITDLLLFGVLTTTMAPLIDAGLVWVVADRVVTLYFDPSAPWSEASLYVIAAYTIFAMSDLMVGLMPFYFEAKEDKRLILLLPLQRVFYRQLLYFSTYRAIALALTGRLMRWRKATDTATAGSAARRRRLAPRVVAATKAGDRPPSGRRRTPDNRG</sequence>
<dbReference type="Pfam" id="PF01522">
    <property type="entry name" value="Polysacc_deac_1"/>
    <property type="match status" value="1"/>
</dbReference>
<dbReference type="GO" id="GO:0016810">
    <property type="term" value="F:hydrolase activity, acting on carbon-nitrogen (but not peptide) bonds"/>
    <property type="evidence" value="ECO:0007669"/>
    <property type="project" value="InterPro"/>
</dbReference>
<dbReference type="CDD" id="cd06423">
    <property type="entry name" value="CESA_like"/>
    <property type="match status" value="1"/>
</dbReference>
<dbReference type="InterPro" id="IPR029070">
    <property type="entry name" value="Chitinase_insertion_sf"/>
</dbReference>
<feature type="region of interest" description="Disordered" evidence="8">
    <location>
        <begin position="1"/>
        <end position="27"/>
    </location>
</feature>
<keyword evidence="6 11" id="KW-0808">Transferase</keyword>
<dbReference type="GO" id="GO:0016757">
    <property type="term" value="F:glycosyltransferase activity"/>
    <property type="evidence" value="ECO:0007669"/>
    <property type="project" value="UniProtKB-KW"/>
</dbReference>
<dbReference type="EMBL" id="QPIX01000001">
    <property type="protein sequence ID" value="RCW28740.1"/>
    <property type="molecule type" value="Genomic_DNA"/>
</dbReference>
<dbReference type="AlphaFoldDB" id="A0A6I7HTI4"/>
<keyword evidence="9" id="KW-1133">Transmembrane helix</keyword>
<dbReference type="SUPFAM" id="SSF51445">
    <property type="entry name" value="(Trans)glycosidases"/>
    <property type="match status" value="1"/>
</dbReference>
<dbReference type="GO" id="GO:0005975">
    <property type="term" value="P:carbohydrate metabolic process"/>
    <property type="evidence" value="ECO:0007669"/>
    <property type="project" value="InterPro"/>
</dbReference>
<gene>
    <name evidence="11" type="ORF">DFR48_101758</name>
</gene>
<evidence type="ECO:0000256" key="1">
    <source>
        <dbReference type="ARBA" id="ARBA00003236"/>
    </source>
</evidence>
<dbReference type="Proteomes" id="UP000252582">
    <property type="component" value="Unassembled WGS sequence"/>
</dbReference>
<dbReference type="SUPFAM" id="SSF88713">
    <property type="entry name" value="Glycoside hydrolase/deacetylase"/>
    <property type="match status" value="1"/>
</dbReference>
<dbReference type="PROSITE" id="PS51677">
    <property type="entry name" value="NODB"/>
    <property type="match status" value="1"/>
</dbReference>
<keyword evidence="12" id="KW-1185">Reference proteome</keyword>
<dbReference type="InterPro" id="IPR002509">
    <property type="entry name" value="NODB_dom"/>
</dbReference>
<keyword evidence="9" id="KW-0812">Transmembrane</keyword>
<dbReference type="InterPro" id="IPR029044">
    <property type="entry name" value="Nucleotide-diphossugar_trans"/>
</dbReference>
<evidence type="ECO:0000256" key="4">
    <source>
        <dbReference type="ARBA" id="ARBA00020071"/>
    </source>
</evidence>
<dbReference type="SUPFAM" id="SSF53448">
    <property type="entry name" value="Nucleotide-diphospho-sugar transferases"/>
    <property type="match status" value="1"/>
</dbReference>
<evidence type="ECO:0000259" key="10">
    <source>
        <dbReference type="PROSITE" id="PS51677"/>
    </source>
</evidence>
<dbReference type="Pfam" id="PF13641">
    <property type="entry name" value="Glyco_tranf_2_3"/>
    <property type="match status" value="1"/>
</dbReference>